<keyword evidence="8" id="KW-1185">Reference proteome</keyword>
<dbReference type="InterPro" id="IPR051683">
    <property type="entry name" value="Enoyl-CoA_Hydratase/Isomerase"/>
</dbReference>
<evidence type="ECO:0000256" key="4">
    <source>
        <dbReference type="ARBA" id="ARBA00023709"/>
    </source>
</evidence>
<comment type="catalytic activity">
    <reaction evidence="5">
        <text>a 4-saturated-(3S)-3-hydroxyacyl-CoA = a (3E)-enoyl-CoA + H2O</text>
        <dbReference type="Rhea" id="RHEA:20724"/>
        <dbReference type="ChEBI" id="CHEBI:15377"/>
        <dbReference type="ChEBI" id="CHEBI:58521"/>
        <dbReference type="ChEBI" id="CHEBI:137480"/>
        <dbReference type="EC" id="4.2.1.17"/>
    </reaction>
</comment>
<dbReference type="GO" id="GO:0004300">
    <property type="term" value="F:enoyl-CoA hydratase activity"/>
    <property type="evidence" value="ECO:0007669"/>
    <property type="project" value="UniProtKB-EC"/>
</dbReference>
<keyword evidence="3" id="KW-0443">Lipid metabolism</keyword>
<dbReference type="PROSITE" id="PS00166">
    <property type="entry name" value="ENOYL_COA_HYDRATASE"/>
    <property type="match status" value="1"/>
</dbReference>
<dbReference type="AlphaFoldDB" id="A0A1H1FH55"/>
<gene>
    <name evidence="7" type="ORF">SAMN04489765_2722</name>
</gene>
<dbReference type="GO" id="GO:0006631">
    <property type="term" value="P:fatty acid metabolic process"/>
    <property type="evidence" value="ECO:0007669"/>
    <property type="project" value="UniProtKB-KW"/>
</dbReference>
<dbReference type="PANTHER" id="PTHR42964">
    <property type="entry name" value="ENOYL-COA HYDRATASE"/>
    <property type="match status" value="1"/>
</dbReference>
<dbReference type="InterPro" id="IPR029045">
    <property type="entry name" value="ClpP/crotonase-like_dom_sf"/>
</dbReference>
<comment type="function">
    <text evidence="1">Could possibly oxidize fatty acids using specific components.</text>
</comment>
<dbReference type="InterPro" id="IPR001753">
    <property type="entry name" value="Enoyl-CoA_hydra/iso"/>
</dbReference>
<reference evidence="8" key="1">
    <citation type="submission" date="2016-10" db="EMBL/GenBank/DDBJ databases">
        <authorList>
            <person name="Varghese N."/>
            <person name="Submissions S."/>
        </authorList>
    </citation>
    <scope>NUCLEOTIDE SEQUENCE [LARGE SCALE GENOMIC DNA]</scope>
    <source>
        <strain evidence="8">DSM 44142</strain>
    </source>
</reference>
<evidence type="ECO:0000256" key="1">
    <source>
        <dbReference type="ARBA" id="ARBA00002994"/>
    </source>
</evidence>
<evidence type="ECO:0000313" key="8">
    <source>
        <dbReference type="Proteomes" id="UP000183053"/>
    </source>
</evidence>
<dbReference type="PANTHER" id="PTHR42964:SF1">
    <property type="entry name" value="POLYKETIDE BIOSYNTHESIS ENOYL-COA HYDRATASE PKSH-RELATED"/>
    <property type="match status" value="1"/>
</dbReference>
<evidence type="ECO:0000256" key="2">
    <source>
        <dbReference type="ARBA" id="ARBA00005254"/>
    </source>
</evidence>
<dbReference type="Proteomes" id="UP000183053">
    <property type="component" value="Unassembled WGS sequence"/>
</dbReference>
<comment type="similarity">
    <text evidence="2 6">Belongs to the enoyl-CoA hydratase/isomerase family.</text>
</comment>
<dbReference type="RefSeq" id="WP_170842912.1">
    <property type="nucleotide sequence ID" value="NZ_FNLF01000002.1"/>
</dbReference>
<evidence type="ECO:0000256" key="3">
    <source>
        <dbReference type="ARBA" id="ARBA00022832"/>
    </source>
</evidence>
<name>A0A1H1FH55_9ACTN</name>
<dbReference type="Gene3D" id="3.90.226.10">
    <property type="entry name" value="2-enoyl-CoA Hydratase, Chain A, domain 1"/>
    <property type="match status" value="1"/>
</dbReference>
<protein>
    <submittedName>
        <fullName evidence="7">Enoyl-CoA hydratase</fullName>
    </submittedName>
</protein>
<dbReference type="CDD" id="cd06558">
    <property type="entry name" value="crotonase-like"/>
    <property type="match status" value="1"/>
</dbReference>
<dbReference type="STRING" id="47312.SAMN04489765_2722"/>
<evidence type="ECO:0000313" key="7">
    <source>
        <dbReference type="EMBL" id="SDR00362.1"/>
    </source>
</evidence>
<sequence>MDETGESAPAGGAGLGFGIDERGVATLTLQRPDAANALNQPLADALVAAVRSIGANDAVRVIVLRAEGRFFCAGGDVKAMVAASDRGTMLDVLAGTIHEALAGLDRLAVPVVAAIQGPVAGGGLGLVLAADVAIAADAAHFSTAYAGVGLSPDCGVSALLPKAVGMRRALRMLLDGERIDAPTAAAWDLIDRAVPGGELEAEVGAAVDRLLAGPYPGLGEARRLVRASYASSYGEQLDDERRTIARTGTSDAAAARLARFA</sequence>
<accession>A0A1H1FH55</accession>
<dbReference type="InterPro" id="IPR018376">
    <property type="entry name" value="Enoyl-CoA_hyd/isom_CS"/>
</dbReference>
<organism evidence="7 8">
    <name type="scientific">Tsukamurella pulmonis</name>
    <dbReference type="NCBI Taxonomy" id="47312"/>
    <lineage>
        <taxon>Bacteria</taxon>
        <taxon>Bacillati</taxon>
        <taxon>Actinomycetota</taxon>
        <taxon>Actinomycetes</taxon>
        <taxon>Mycobacteriales</taxon>
        <taxon>Tsukamurellaceae</taxon>
        <taxon>Tsukamurella</taxon>
    </lineage>
</organism>
<proteinExistence type="inferred from homology"/>
<dbReference type="SUPFAM" id="SSF52096">
    <property type="entry name" value="ClpP/crotonase"/>
    <property type="match status" value="1"/>
</dbReference>
<dbReference type="Pfam" id="PF00378">
    <property type="entry name" value="ECH_1"/>
    <property type="match status" value="1"/>
</dbReference>
<comment type="catalytic activity">
    <reaction evidence="4">
        <text>a (3S)-3-hydroxyacyl-CoA = a (2E)-enoyl-CoA + H2O</text>
        <dbReference type="Rhea" id="RHEA:16105"/>
        <dbReference type="ChEBI" id="CHEBI:15377"/>
        <dbReference type="ChEBI" id="CHEBI:57318"/>
        <dbReference type="ChEBI" id="CHEBI:58856"/>
        <dbReference type="EC" id="4.2.1.17"/>
    </reaction>
</comment>
<dbReference type="EMBL" id="FNLF01000002">
    <property type="protein sequence ID" value="SDR00362.1"/>
    <property type="molecule type" value="Genomic_DNA"/>
</dbReference>
<evidence type="ECO:0000256" key="5">
    <source>
        <dbReference type="ARBA" id="ARBA00023717"/>
    </source>
</evidence>
<evidence type="ECO:0000256" key="6">
    <source>
        <dbReference type="RuleBase" id="RU003707"/>
    </source>
</evidence>
<keyword evidence="3" id="KW-0276">Fatty acid metabolism</keyword>